<accession>A0A1W1UU76</accession>
<organism evidence="2 3">
    <name type="scientific">Deinococcus hopiensis KR-140</name>
    <dbReference type="NCBI Taxonomy" id="695939"/>
    <lineage>
        <taxon>Bacteria</taxon>
        <taxon>Thermotogati</taxon>
        <taxon>Deinococcota</taxon>
        <taxon>Deinococci</taxon>
        <taxon>Deinococcales</taxon>
        <taxon>Deinococcaceae</taxon>
        <taxon>Deinococcus</taxon>
    </lineage>
</organism>
<dbReference type="EMBL" id="FWWU01000007">
    <property type="protein sequence ID" value="SMB84642.1"/>
    <property type="molecule type" value="Genomic_DNA"/>
</dbReference>
<gene>
    <name evidence="2" type="ORF">SAMN00790413_05223</name>
</gene>
<keyword evidence="3" id="KW-1185">Reference proteome</keyword>
<evidence type="ECO:0000313" key="3">
    <source>
        <dbReference type="Proteomes" id="UP000192582"/>
    </source>
</evidence>
<protein>
    <submittedName>
        <fullName evidence="2">Uncharacterized protein</fullName>
    </submittedName>
</protein>
<name>A0A1W1UU76_9DEIO</name>
<proteinExistence type="predicted"/>
<evidence type="ECO:0000256" key="1">
    <source>
        <dbReference type="SAM" id="MobiDB-lite"/>
    </source>
</evidence>
<reference evidence="2 3" key="1">
    <citation type="submission" date="2017-04" db="EMBL/GenBank/DDBJ databases">
        <authorList>
            <person name="Afonso C.L."/>
            <person name="Miller P.J."/>
            <person name="Scott M.A."/>
            <person name="Spackman E."/>
            <person name="Goraichik I."/>
            <person name="Dimitrov K.M."/>
            <person name="Suarez D.L."/>
            <person name="Swayne D.E."/>
        </authorList>
    </citation>
    <scope>NUCLEOTIDE SEQUENCE [LARGE SCALE GENOMIC DNA]</scope>
    <source>
        <strain evidence="2 3">KR-140</strain>
    </source>
</reference>
<dbReference type="AlphaFoldDB" id="A0A1W1UU76"/>
<feature type="region of interest" description="Disordered" evidence="1">
    <location>
        <begin position="1"/>
        <end position="32"/>
    </location>
</feature>
<dbReference type="Proteomes" id="UP000192582">
    <property type="component" value="Unassembled WGS sequence"/>
</dbReference>
<sequence>MRRMTLEISGAGTLYAPNPTNAPTDARPTLKS</sequence>
<evidence type="ECO:0000313" key="2">
    <source>
        <dbReference type="EMBL" id="SMB84642.1"/>
    </source>
</evidence>